<accession>A0ABS4SY89</accession>
<evidence type="ECO:0000313" key="1">
    <source>
        <dbReference type="EMBL" id="MBP2317155.1"/>
    </source>
</evidence>
<proteinExistence type="predicted"/>
<protein>
    <submittedName>
        <fullName evidence="1">Uncharacterized protein</fullName>
    </submittedName>
</protein>
<sequence>MCATGTGDDRGPAPRWERGLCARTLDQKVLATHSEITLVTFGSTAMPGPNVVETVARWM</sequence>
<dbReference type="Proteomes" id="UP001519331">
    <property type="component" value="Unassembled WGS sequence"/>
</dbReference>
<gene>
    <name evidence="1" type="ORF">JOF45_000174</name>
</gene>
<comment type="caution">
    <text evidence="1">The sequence shown here is derived from an EMBL/GenBank/DDBJ whole genome shotgun (WGS) entry which is preliminary data.</text>
</comment>
<keyword evidence="2" id="KW-1185">Reference proteome</keyword>
<name>A0ABS4SY89_9MICC</name>
<organism evidence="1 2">
    <name type="scientific">Nesterenkonia lacusekhoensis</name>
    <dbReference type="NCBI Taxonomy" id="150832"/>
    <lineage>
        <taxon>Bacteria</taxon>
        <taxon>Bacillati</taxon>
        <taxon>Actinomycetota</taxon>
        <taxon>Actinomycetes</taxon>
        <taxon>Micrococcales</taxon>
        <taxon>Micrococcaceae</taxon>
        <taxon>Nesterenkonia</taxon>
    </lineage>
</organism>
<dbReference type="EMBL" id="JAGINX010000001">
    <property type="protein sequence ID" value="MBP2317155.1"/>
    <property type="molecule type" value="Genomic_DNA"/>
</dbReference>
<reference evidence="1 2" key="1">
    <citation type="submission" date="2021-03" db="EMBL/GenBank/DDBJ databases">
        <title>Sequencing the genomes of 1000 actinobacteria strains.</title>
        <authorList>
            <person name="Klenk H.-P."/>
        </authorList>
    </citation>
    <scope>NUCLEOTIDE SEQUENCE [LARGE SCALE GENOMIC DNA]</scope>
    <source>
        <strain evidence="1 2">DSM 12544</strain>
    </source>
</reference>
<evidence type="ECO:0000313" key="2">
    <source>
        <dbReference type="Proteomes" id="UP001519331"/>
    </source>
</evidence>